<reference evidence="1 2" key="1">
    <citation type="submission" date="2021-08" db="EMBL/GenBank/DDBJ databases">
        <title>Draft Genome Sequence of Phanerochaete sordida strain YK-624.</title>
        <authorList>
            <person name="Mori T."/>
            <person name="Dohra H."/>
            <person name="Suzuki T."/>
            <person name="Kawagishi H."/>
            <person name="Hirai H."/>
        </authorList>
    </citation>
    <scope>NUCLEOTIDE SEQUENCE [LARGE SCALE GENOMIC DNA]</scope>
    <source>
        <strain evidence="1 2">YK-624</strain>
    </source>
</reference>
<sequence>MSDNHTHRPIRNLRQARAPIQLLHAQRHPRWREIEHGCNCDEDLAQYVHADLSSPRRPLTLTQQPEFKIRTGLWVRIHGMRGLLLVHDLAALEFDHYIFHLQRHVADSTSDCYLAVPSRAVEPTPAQRFRFEHRTGRTRVDRSLWLLDTKIQPHTGYFSTRVALPGQSVGEQYTMGGEEKEREIAAA</sequence>
<proteinExistence type="predicted"/>
<dbReference type="AlphaFoldDB" id="A0A9P3GN02"/>
<accession>A0A9P3GN02</accession>
<evidence type="ECO:0000313" key="2">
    <source>
        <dbReference type="Proteomes" id="UP000703269"/>
    </source>
</evidence>
<keyword evidence="2" id="KW-1185">Reference proteome</keyword>
<organism evidence="1 2">
    <name type="scientific">Phanerochaete sordida</name>
    <dbReference type="NCBI Taxonomy" id="48140"/>
    <lineage>
        <taxon>Eukaryota</taxon>
        <taxon>Fungi</taxon>
        <taxon>Dikarya</taxon>
        <taxon>Basidiomycota</taxon>
        <taxon>Agaricomycotina</taxon>
        <taxon>Agaricomycetes</taxon>
        <taxon>Polyporales</taxon>
        <taxon>Phanerochaetaceae</taxon>
        <taxon>Phanerochaete</taxon>
    </lineage>
</organism>
<gene>
    <name evidence="1" type="ORF">PsYK624_146370</name>
</gene>
<comment type="caution">
    <text evidence="1">The sequence shown here is derived from an EMBL/GenBank/DDBJ whole genome shotgun (WGS) entry which is preliminary data.</text>
</comment>
<dbReference type="Proteomes" id="UP000703269">
    <property type="component" value="Unassembled WGS sequence"/>
</dbReference>
<name>A0A9P3GN02_9APHY</name>
<dbReference type="EMBL" id="BPQB01000087">
    <property type="protein sequence ID" value="GJE98407.1"/>
    <property type="molecule type" value="Genomic_DNA"/>
</dbReference>
<protein>
    <submittedName>
        <fullName evidence="1">Uncharacterized protein</fullName>
    </submittedName>
</protein>
<evidence type="ECO:0000313" key="1">
    <source>
        <dbReference type="EMBL" id="GJE98407.1"/>
    </source>
</evidence>